<sequence>MDLSPDIRARFRECSEEFEQTALAKSSLLHRQCLSLFGSSVTVAAATVNTSRFALHCLHSMRPVVYIRSILLSAPQIVSQALTFDFRPSGCEMVDCHSDGHKALQSFLRTECDCVNHDVEYMQSWTT</sequence>
<accession>A0AB38LM43</accession>
<proteinExistence type="predicted"/>
<evidence type="ECO:0000313" key="1">
    <source>
        <dbReference type="EMBL" id="THY70096.1"/>
    </source>
</evidence>
<dbReference type="Proteomes" id="UP000305064">
    <property type="component" value="Unassembled WGS sequence"/>
</dbReference>
<evidence type="ECO:0000313" key="2">
    <source>
        <dbReference type="Proteomes" id="UP000305064"/>
    </source>
</evidence>
<protein>
    <submittedName>
        <fullName evidence="1">Uncharacterized protein</fullName>
    </submittedName>
</protein>
<organism evidence="1 2">
    <name type="scientific">Aureobasidium pullulans</name>
    <name type="common">Black yeast</name>
    <name type="synonym">Pullularia pullulans</name>
    <dbReference type="NCBI Taxonomy" id="5580"/>
    <lineage>
        <taxon>Eukaryota</taxon>
        <taxon>Fungi</taxon>
        <taxon>Dikarya</taxon>
        <taxon>Ascomycota</taxon>
        <taxon>Pezizomycotina</taxon>
        <taxon>Dothideomycetes</taxon>
        <taxon>Dothideomycetidae</taxon>
        <taxon>Dothideales</taxon>
        <taxon>Saccotheciaceae</taxon>
        <taxon>Aureobasidium</taxon>
    </lineage>
</organism>
<gene>
    <name evidence="1" type="ORF">D6C94_08920</name>
</gene>
<name>A0AB38LM43_AURPU</name>
<dbReference type="AlphaFoldDB" id="A0AB38LM43"/>
<dbReference type="EMBL" id="QZBJ01000083">
    <property type="protein sequence ID" value="THY70096.1"/>
    <property type="molecule type" value="Genomic_DNA"/>
</dbReference>
<reference evidence="1 2" key="1">
    <citation type="submission" date="2018-10" db="EMBL/GenBank/DDBJ databases">
        <title>Fifty Aureobasidium pullulans genomes reveal a recombining polyextremotolerant generalist.</title>
        <authorList>
            <person name="Gostincar C."/>
            <person name="Turk M."/>
            <person name="Zajc J."/>
            <person name="Gunde-Cimerman N."/>
        </authorList>
    </citation>
    <scope>NUCLEOTIDE SEQUENCE [LARGE SCALE GENOMIC DNA]</scope>
    <source>
        <strain evidence="1 2">EXF-4256</strain>
    </source>
</reference>
<comment type="caution">
    <text evidence="1">The sequence shown here is derived from an EMBL/GenBank/DDBJ whole genome shotgun (WGS) entry which is preliminary data.</text>
</comment>